<keyword evidence="9" id="KW-1185">Reference proteome</keyword>
<dbReference type="STRING" id="307972.A0A2G8KMN0"/>
<keyword evidence="5" id="KW-0804">Transcription</keyword>
<evidence type="ECO:0000313" key="9">
    <source>
        <dbReference type="Proteomes" id="UP000230750"/>
    </source>
</evidence>
<evidence type="ECO:0000256" key="1">
    <source>
        <dbReference type="ARBA" id="ARBA00004123"/>
    </source>
</evidence>
<proteinExistence type="inferred from homology"/>
<dbReference type="OrthoDB" id="8185681at2759"/>
<evidence type="ECO:0000256" key="3">
    <source>
        <dbReference type="ARBA" id="ARBA00019696"/>
    </source>
</evidence>
<dbReference type="EMBL" id="MRZV01000475">
    <property type="protein sequence ID" value="PIK49215.1"/>
    <property type="molecule type" value="Genomic_DNA"/>
</dbReference>
<comment type="subcellular location">
    <subcellularLocation>
        <location evidence="1">Nucleus</location>
    </subcellularLocation>
</comment>
<dbReference type="Proteomes" id="UP000230750">
    <property type="component" value="Unassembled WGS sequence"/>
</dbReference>
<dbReference type="GO" id="GO:0006357">
    <property type="term" value="P:regulation of transcription by RNA polymerase II"/>
    <property type="evidence" value="ECO:0007669"/>
    <property type="project" value="TreeGrafter"/>
</dbReference>
<organism evidence="8 9">
    <name type="scientific">Stichopus japonicus</name>
    <name type="common">Sea cucumber</name>
    <dbReference type="NCBI Taxonomy" id="307972"/>
    <lineage>
        <taxon>Eukaryota</taxon>
        <taxon>Metazoa</taxon>
        <taxon>Echinodermata</taxon>
        <taxon>Eleutherozoa</taxon>
        <taxon>Echinozoa</taxon>
        <taxon>Holothuroidea</taxon>
        <taxon>Aspidochirotacea</taxon>
        <taxon>Aspidochirotida</taxon>
        <taxon>Stichopodidae</taxon>
        <taxon>Apostichopus</taxon>
    </lineage>
</organism>
<dbReference type="GO" id="GO:0010628">
    <property type="term" value="P:positive regulation of gene expression"/>
    <property type="evidence" value="ECO:0007669"/>
    <property type="project" value="TreeGrafter"/>
</dbReference>
<evidence type="ECO:0000256" key="5">
    <source>
        <dbReference type="ARBA" id="ARBA00023163"/>
    </source>
</evidence>
<dbReference type="PANTHER" id="PTHR12691:SF10">
    <property type="entry name" value="MEDIATOR OF RNA POLYMERASE II TRANSCRIPTION SUBUNIT 23"/>
    <property type="match status" value="1"/>
</dbReference>
<dbReference type="AlphaFoldDB" id="A0A2G8KMN0"/>
<gene>
    <name evidence="8" type="ORF">BSL78_13902</name>
</gene>
<dbReference type="Pfam" id="PF11573">
    <property type="entry name" value="Med23"/>
    <property type="match status" value="2"/>
</dbReference>
<protein>
    <recommendedName>
        <fullName evidence="3">Mediator of RNA polymerase II transcription subunit 23</fullName>
    </recommendedName>
    <alternativeName>
        <fullName evidence="7">Mediator complex subunit 23</fullName>
    </alternativeName>
</protein>
<dbReference type="GO" id="GO:0016592">
    <property type="term" value="C:mediator complex"/>
    <property type="evidence" value="ECO:0007669"/>
    <property type="project" value="TreeGrafter"/>
</dbReference>
<keyword evidence="4" id="KW-0805">Transcription regulation</keyword>
<dbReference type="GO" id="GO:0005667">
    <property type="term" value="C:transcription regulator complex"/>
    <property type="evidence" value="ECO:0007669"/>
    <property type="project" value="TreeGrafter"/>
</dbReference>
<sequence>MVNIQAILFCSPAGPTEPLSMTMLDSLSTHTKLSFIHHIATNKIGQVANRNTTLALSPAMMETYSRLLVYVELESLGIKTLISSETLSWTWCRGILEKLQTNTPHNWATHTLRCFPSSLQQFFEQNATQMENRTGLKELVDESYRSWSGLTTDQDKVAYFTGKGVSPHFLW</sequence>
<reference evidence="8 9" key="1">
    <citation type="journal article" date="2017" name="PLoS Biol.">
        <title>The sea cucumber genome provides insights into morphological evolution and visceral regeneration.</title>
        <authorList>
            <person name="Zhang X."/>
            <person name="Sun L."/>
            <person name="Yuan J."/>
            <person name="Sun Y."/>
            <person name="Gao Y."/>
            <person name="Zhang L."/>
            <person name="Li S."/>
            <person name="Dai H."/>
            <person name="Hamel J.F."/>
            <person name="Liu C."/>
            <person name="Yu Y."/>
            <person name="Liu S."/>
            <person name="Lin W."/>
            <person name="Guo K."/>
            <person name="Jin S."/>
            <person name="Xu P."/>
            <person name="Storey K.B."/>
            <person name="Huan P."/>
            <person name="Zhang T."/>
            <person name="Zhou Y."/>
            <person name="Zhang J."/>
            <person name="Lin C."/>
            <person name="Li X."/>
            <person name="Xing L."/>
            <person name="Huo D."/>
            <person name="Sun M."/>
            <person name="Wang L."/>
            <person name="Mercier A."/>
            <person name="Li F."/>
            <person name="Yang H."/>
            <person name="Xiang J."/>
        </authorList>
    </citation>
    <scope>NUCLEOTIDE SEQUENCE [LARGE SCALE GENOMIC DNA]</scope>
    <source>
        <strain evidence="8">Shaxun</strain>
        <tissue evidence="8">Muscle</tissue>
    </source>
</reference>
<name>A0A2G8KMN0_STIJA</name>
<dbReference type="InterPro" id="IPR021629">
    <property type="entry name" value="Mediator_Med23"/>
</dbReference>
<comment type="similarity">
    <text evidence="2">Belongs to the Mediator complex subunit 23 family.</text>
</comment>
<evidence type="ECO:0000256" key="2">
    <source>
        <dbReference type="ARBA" id="ARBA00010222"/>
    </source>
</evidence>
<dbReference type="PANTHER" id="PTHR12691">
    <property type="entry name" value="MEDIATOR OF RNA POLYMERASE II TRANSCRIPTION SUBUNIT 23"/>
    <property type="match status" value="1"/>
</dbReference>
<evidence type="ECO:0000256" key="7">
    <source>
        <dbReference type="ARBA" id="ARBA00031961"/>
    </source>
</evidence>
<evidence type="ECO:0000256" key="4">
    <source>
        <dbReference type="ARBA" id="ARBA00023015"/>
    </source>
</evidence>
<evidence type="ECO:0000313" key="8">
    <source>
        <dbReference type="EMBL" id="PIK49215.1"/>
    </source>
</evidence>
<keyword evidence="6" id="KW-0539">Nucleus</keyword>
<evidence type="ECO:0000256" key="6">
    <source>
        <dbReference type="ARBA" id="ARBA00023242"/>
    </source>
</evidence>
<accession>A0A2G8KMN0</accession>
<comment type="caution">
    <text evidence="8">The sequence shown here is derived from an EMBL/GenBank/DDBJ whole genome shotgun (WGS) entry which is preliminary data.</text>
</comment>